<dbReference type="GeneID" id="106668005"/>
<accession>A0A8I6RST6</accession>
<protein>
    <recommendedName>
        <fullName evidence="6">Cytohesin Ubiquitin Protein Inducing domain-containing protein</fullName>
    </recommendedName>
</protein>
<dbReference type="PANTHER" id="PTHR46079">
    <property type="entry name" value="FERM DOMAIN-CONTAINING PROTEIN 4"/>
    <property type="match status" value="1"/>
</dbReference>
<keyword evidence="2" id="KW-0963">Cytoplasm</keyword>
<feature type="coiled-coil region" evidence="4">
    <location>
        <begin position="24"/>
        <end position="51"/>
    </location>
</feature>
<sequence length="158" mass="18327">MIYSVSSRLMKMGDLDETGREEILLKLQSQKENLEVKIKEKCNELKKLCIAEAELTGVIPMEIPLDPDESPPKIRRRVGTMYPYNAEMLSLLTNHERGEERNPKRKIPLGSWNKNSTDGHVNSPPHYTWSPQNVSPKKKKPTTRSFTYVHKLKIIKKW</sequence>
<evidence type="ECO:0000256" key="4">
    <source>
        <dbReference type="SAM" id="Coils"/>
    </source>
</evidence>
<dbReference type="PANTHER" id="PTHR46079:SF2">
    <property type="entry name" value="FERM DOMAIN-CONTAINING PROTEIN"/>
    <property type="match status" value="1"/>
</dbReference>
<dbReference type="KEGG" id="clec:106668005"/>
<evidence type="ECO:0000256" key="1">
    <source>
        <dbReference type="ARBA" id="ARBA00004496"/>
    </source>
</evidence>
<dbReference type="RefSeq" id="XP_014251852.1">
    <property type="nucleotide sequence ID" value="XM_014396366.1"/>
</dbReference>
<dbReference type="EnsemblMetazoa" id="XM_014396366.1">
    <property type="protein sequence ID" value="XP_014251852.1"/>
    <property type="gene ID" value="LOC106668005"/>
</dbReference>
<dbReference type="Pfam" id="PF11819">
    <property type="entry name" value="CUPID"/>
    <property type="match status" value="1"/>
</dbReference>
<reference evidence="7" key="1">
    <citation type="submission" date="2022-01" db="UniProtKB">
        <authorList>
            <consortium name="EnsemblMetazoa"/>
        </authorList>
    </citation>
    <scope>IDENTIFICATION</scope>
</reference>
<evidence type="ECO:0000259" key="6">
    <source>
        <dbReference type="Pfam" id="PF11819"/>
    </source>
</evidence>
<dbReference type="AlphaFoldDB" id="A0A8I6RST6"/>
<dbReference type="InterPro" id="IPR021774">
    <property type="entry name" value="CUPID"/>
</dbReference>
<dbReference type="GO" id="GO:0005737">
    <property type="term" value="C:cytoplasm"/>
    <property type="evidence" value="ECO:0007669"/>
    <property type="project" value="UniProtKB-SubCell"/>
</dbReference>
<dbReference type="Proteomes" id="UP000494040">
    <property type="component" value="Unassembled WGS sequence"/>
</dbReference>
<keyword evidence="3 4" id="KW-0175">Coiled coil</keyword>
<keyword evidence="8" id="KW-1185">Reference proteome</keyword>
<dbReference type="GO" id="GO:0090162">
    <property type="term" value="P:establishment of epithelial cell polarity"/>
    <property type="evidence" value="ECO:0007669"/>
    <property type="project" value="InterPro"/>
</dbReference>
<organism evidence="7 8">
    <name type="scientific">Cimex lectularius</name>
    <name type="common">Bed bug</name>
    <name type="synonym">Acanthia lectularia</name>
    <dbReference type="NCBI Taxonomy" id="79782"/>
    <lineage>
        <taxon>Eukaryota</taxon>
        <taxon>Metazoa</taxon>
        <taxon>Ecdysozoa</taxon>
        <taxon>Arthropoda</taxon>
        <taxon>Hexapoda</taxon>
        <taxon>Insecta</taxon>
        <taxon>Pterygota</taxon>
        <taxon>Neoptera</taxon>
        <taxon>Paraneoptera</taxon>
        <taxon>Hemiptera</taxon>
        <taxon>Heteroptera</taxon>
        <taxon>Panheteroptera</taxon>
        <taxon>Cimicomorpha</taxon>
        <taxon>Cimicidae</taxon>
        <taxon>Cimex</taxon>
    </lineage>
</organism>
<feature type="region of interest" description="Disordered" evidence="5">
    <location>
        <begin position="93"/>
        <end position="143"/>
    </location>
</feature>
<dbReference type="OrthoDB" id="10063592at2759"/>
<dbReference type="InterPro" id="IPR047176">
    <property type="entry name" value="FRMD4A/B"/>
</dbReference>
<proteinExistence type="predicted"/>
<name>A0A8I6RST6_CIMLE</name>
<evidence type="ECO:0000313" key="7">
    <source>
        <dbReference type="EnsemblMetazoa" id="XP_014251852.1"/>
    </source>
</evidence>
<evidence type="ECO:0000256" key="5">
    <source>
        <dbReference type="SAM" id="MobiDB-lite"/>
    </source>
</evidence>
<evidence type="ECO:0000256" key="2">
    <source>
        <dbReference type="ARBA" id="ARBA00022490"/>
    </source>
</evidence>
<evidence type="ECO:0000256" key="3">
    <source>
        <dbReference type="ARBA" id="ARBA00023054"/>
    </source>
</evidence>
<evidence type="ECO:0000313" key="8">
    <source>
        <dbReference type="Proteomes" id="UP000494040"/>
    </source>
</evidence>
<comment type="subcellular location">
    <subcellularLocation>
        <location evidence="1">Cytoplasm</location>
    </subcellularLocation>
</comment>
<feature type="domain" description="Cytohesin Ubiquitin Protein Inducing" evidence="6">
    <location>
        <begin position="17"/>
        <end position="89"/>
    </location>
</feature>